<feature type="compositionally biased region" description="Basic and acidic residues" evidence="1">
    <location>
        <begin position="138"/>
        <end position="148"/>
    </location>
</feature>
<sequence length="328" mass="37037">MASSPPSLVPQESEQSIYPLYNKTYTLHCLSPLHNLPSLLPAALTCHPQHLRSIFRSDVLRGVRIGLENSADGSMNAGRLESCEWKLLAKEGVWEEGQSADGEEQGDTTENEAASVWIELRYGKMSYTALLLRNPSHAERRAGMRQEADGSDEEGEDESHLPLLLLHMPSPLRSTLQDYLITTFDTRIEEIQFSSPFIALSLEGYLADISPVGAGSMVKLIKDLSSTLAFRGPVAPSLRTLDVMIRREDVLGLLINGKGMATGKDLGAKFPFMTALRAYLKAHLALKWRMRMWAFRKWRVGVLYWRGKEGLRLWRLWVKIVVKRMRDR</sequence>
<evidence type="ECO:0000256" key="1">
    <source>
        <dbReference type="SAM" id="MobiDB-lite"/>
    </source>
</evidence>
<dbReference type="EMBL" id="VXIT01000008">
    <property type="protein sequence ID" value="KAA6411162.1"/>
    <property type="molecule type" value="Genomic_DNA"/>
</dbReference>
<comment type="caution">
    <text evidence="2">The sequence shown here is derived from an EMBL/GenBank/DDBJ whole genome shotgun (WGS) entry which is preliminary data.</text>
</comment>
<dbReference type="OrthoDB" id="8864979at2759"/>
<dbReference type="AlphaFoldDB" id="A0A5M8PQE1"/>
<accession>A0A5M8PQE1</accession>
<name>A0A5M8PQE1_9LECA</name>
<dbReference type="Pfam" id="PF13092">
    <property type="entry name" value="CENP-L"/>
    <property type="match status" value="1"/>
</dbReference>
<evidence type="ECO:0000313" key="2">
    <source>
        <dbReference type="EMBL" id="KAA6411162.1"/>
    </source>
</evidence>
<organism evidence="2 3">
    <name type="scientific">Lasallia pustulata</name>
    <dbReference type="NCBI Taxonomy" id="136370"/>
    <lineage>
        <taxon>Eukaryota</taxon>
        <taxon>Fungi</taxon>
        <taxon>Dikarya</taxon>
        <taxon>Ascomycota</taxon>
        <taxon>Pezizomycotina</taxon>
        <taxon>Lecanoromycetes</taxon>
        <taxon>OSLEUM clade</taxon>
        <taxon>Umbilicariomycetidae</taxon>
        <taxon>Umbilicariales</taxon>
        <taxon>Umbilicariaceae</taxon>
        <taxon>Lasallia</taxon>
    </lineage>
</organism>
<proteinExistence type="predicted"/>
<dbReference type="InterPro" id="IPR025204">
    <property type="entry name" value="CENP-L"/>
</dbReference>
<feature type="region of interest" description="Disordered" evidence="1">
    <location>
        <begin position="138"/>
        <end position="158"/>
    </location>
</feature>
<reference evidence="2 3" key="1">
    <citation type="submission" date="2019-09" db="EMBL/GenBank/DDBJ databases">
        <title>The hologenome of the rock-dwelling lichen Lasallia pustulata.</title>
        <authorList>
            <person name="Greshake Tzovaras B."/>
            <person name="Segers F."/>
            <person name="Bicker A."/>
            <person name="Dal Grande F."/>
            <person name="Otte J."/>
            <person name="Hankeln T."/>
            <person name="Schmitt I."/>
            <person name="Ebersberger I."/>
        </authorList>
    </citation>
    <scope>NUCLEOTIDE SEQUENCE [LARGE SCALE GENOMIC DNA]</scope>
    <source>
        <strain evidence="2">A1-1</strain>
    </source>
</reference>
<dbReference type="Proteomes" id="UP000324767">
    <property type="component" value="Unassembled WGS sequence"/>
</dbReference>
<protein>
    <submittedName>
        <fullName evidence="2">Uncharacterized protein</fullName>
    </submittedName>
</protein>
<gene>
    <name evidence="2" type="ORF">FRX48_05474</name>
</gene>
<evidence type="ECO:0000313" key="3">
    <source>
        <dbReference type="Proteomes" id="UP000324767"/>
    </source>
</evidence>